<feature type="region of interest" description="Disordered" evidence="2">
    <location>
        <begin position="578"/>
        <end position="604"/>
    </location>
</feature>
<accession>A0A6P7G1S8</accession>
<dbReference type="OrthoDB" id="26970at2759"/>
<comment type="similarity">
    <text evidence="1">Belongs to the RRN3 family.</text>
</comment>
<dbReference type="GO" id="GO:0005634">
    <property type="term" value="C:nucleus"/>
    <property type="evidence" value="ECO:0007669"/>
    <property type="project" value="TreeGrafter"/>
</dbReference>
<name>A0A6P7G1S8_DIAVI</name>
<keyword evidence="3" id="KW-0396">Initiation factor</keyword>
<evidence type="ECO:0000256" key="1">
    <source>
        <dbReference type="ARBA" id="ARBA00010098"/>
    </source>
</evidence>
<gene>
    <name evidence="3" type="primary">LOC114336628</name>
</gene>
<keyword evidence="3" id="KW-0648">Protein biosynthesis</keyword>
<dbReference type="PANTHER" id="PTHR12790:SF0">
    <property type="entry name" value="RNA POLYMERASE I-SPECIFIC TRANSCRIPTION INITIATION FACTOR RRN3-RELATED"/>
    <property type="match status" value="1"/>
</dbReference>
<dbReference type="GO" id="GO:0003743">
    <property type="term" value="F:translation initiation factor activity"/>
    <property type="evidence" value="ECO:0007669"/>
    <property type="project" value="UniProtKB-KW"/>
</dbReference>
<protein>
    <submittedName>
        <fullName evidence="3">RNA polymerase I-specific transcription initiation factor RRN3</fullName>
    </submittedName>
</protein>
<dbReference type="InParanoid" id="A0A6P7G1S8"/>
<dbReference type="RefSeq" id="XP_028142826.1">
    <property type="nucleotide sequence ID" value="XM_028287025.1"/>
</dbReference>
<dbReference type="AlphaFoldDB" id="A0A6P7G1S8"/>
<reference evidence="3" key="1">
    <citation type="submission" date="2025-08" db="UniProtKB">
        <authorList>
            <consortium name="RefSeq"/>
        </authorList>
    </citation>
    <scope>IDENTIFICATION</scope>
    <source>
        <tissue evidence="3">Whole insect</tissue>
    </source>
</reference>
<dbReference type="PANTHER" id="PTHR12790">
    <property type="entry name" value="TRANSCRIPTION INITIATION FACTOR IA RRN3"/>
    <property type="match status" value="1"/>
</dbReference>
<evidence type="ECO:0000313" key="3">
    <source>
        <dbReference type="RefSeq" id="XP_028142826.1"/>
    </source>
</evidence>
<dbReference type="GO" id="GO:0001042">
    <property type="term" value="F:RNA polymerase I core binding"/>
    <property type="evidence" value="ECO:0007669"/>
    <property type="project" value="TreeGrafter"/>
</dbReference>
<evidence type="ECO:0000256" key="2">
    <source>
        <dbReference type="SAM" id="MobiDB-lite"/>
    </source>
</evidence>
<dbReference type="KEGG" id="dvv:114336628"/>
<dbReference type="FunCoup" id="A0A6P7G1S8">
    <property type="interactions" value="1629"/>
</dbReference>
<sequence>MSVKSSRHSSSKSCTPSSILKRPTTMRSRISALQNTPSKVHFVLPHSSKVRSILEEFSSKGSSREYEQLIIMIRDATLTNDDISALLKEATECITLLSQNLRLFVEALVSVEWIDKNENVVSEYRSFIVDLLAAHNYHCKMVIDKLVRLFLPSPTDPDWPDGIPTAEDCGKYMNLHTLFNVLLAIVPMCKELFYISICNQFPYYNRPTHTQELYIHNLLWILEYQPTLRPEILRLIFSKLVIMDVNAPKEEIEKYLNSEQDEDIFSMDDDSKSIRTTTTGFTKVDRSALGHTLDVCLDKIFHYIVTECHSSEGLNWEKTKKLYLDILPIFDEVILKTYGLHHVQFVMFLMSSFKTTIAEGFLNYLWKKVCNPNVAPILRQAAVNYIASLIARGSFVPLSMIKGTMQQLAEWIHSYISAQDGLEYVNSDLRVHSVFYSVCQALFYIVAFRYKDLVHSKKNITFLESLNMSKMVTSRLNPLRVCQPAVVQNFAAVTRKYQIAYCYTVMEHNSRNVLPTIYQDEKGTIVVSNNVLDAYYPFDPYLLVRSGEKIRSIYKEYEETSEEIEEIDMKETEADDFLFNESGGSGKNKSHQFSYGSSPGFKFK</sequence>
<organism evidence="3">
    <name type="scientific">Diabrotica virgifera virgifera</name>
    <name type="common">western corn rootworm</name>
    <dbReference type="NCBI Taxonomy" id="50390"/>
    <lineage>
        <taxon>Eukaryota</taxon>
        <taxon>Metazoa</taxon>
        <taxon>Ecdysozoa</taxon>
        <taxon>Arthropoda</taxon>
        <taxon>Hexapoda</taxon>
        <taxon>Insecta</taxon>
        <taxon>Pterygota</taxon>
        <taxon>Neoptera</taxon>
        <taxon>Endopterygota</taxon>
        <taxon>Coleoptera</taxon>
        <taxon>Polyphaga</taxon>
        <taxon>Cucujiformia</taxon>
        <taxon>Chrysomeloidea</taxon>
        <taxon>Chrysomelidae</taxon>
        <taxon>Galerucinae</taxon>
        <taxon>Diabroticina</taxon>
        <taxon>Diabroticites</taxon>
        <taxon>Diabrotica</taxon>
    </lineage>
</organism>
<dbReference type="GO" id="GO:0001181">
    <property type="term" value="F:RNA polymerase I general transcription initiation factor activity"/>
    <property type="evidence" value="ECO:0007669"/>
    <property type="project" value="InterPro"/>
</dbReference>
<proteinExistence type="inferred from homology"/>
<dbReference type="GO" id="GO:0006361">
    <property type="term" value="P:transcription initiation at RNA polymerase I promoter"/>
    <property type="evidence" value="ECO:0007669"/>
    <property type="project" value="InterPro"/>
</dbReference>
<dbReference type="InterPro" id="IPR007991">
    <property type="entry name" value="RNA_pol_I_trans_ini_fac_RRN3"/>
</dbReference>
<dbReference type="Pfam" id="PF05327">
    <property type="entry name" value="RRN3"/>
    <property type="match status" value="1"/>
</dbReference>